<gene>
    <name evidence="10" type="ORF">RJ641_033180</name>
</gene>
<evidence type="ECO:0000256" key="2">
    <source>
        <dbReference type="ARBA" id="ARBA00010793"/>
    </source>
</evidence>
<reference evidence="10 11" key="1">
    <citation type="submission" date="2023-12" db="EMBL/GenBank/DDBJ databases">
        <title>A high-quality genome assembly for Dillenia turbinata (Dilleniales).</title>
        <authorList>
            <person name="Chanderbali A."/>
        </authorList>
    </citation>
    <scope>NUCLEOTIDE SEQUENCE [LARGE SCALE GENOMIC DNA]</scope>
    <source>
        <strain evidence="10">LSX21</strain>
        <tissue evidence="10">Leaf</tissue>
    </source>
</reference>
<dbReference type="Proteomes" id="UP001370490">
    <property type="component" value="Unassembled WGS sequence"/>
</dbReference>
<evidence type="ECO:0000256" key="7">
    <source>
        <dbReference type="ARBA" id="ARBA00022989"/>
    </source>
</evidence>
<keyword evidence="8" id="KW-0472">Membrane</keyword>
<dbReference type="GO" id="GO:0099402">
    <property type="term" value="P:plant organ development"/>
    <property type="evidence" value="ECO:0007669"/>
    <property type="project" value="TreeGrafter"/>
</dbReference>
<evidence type="ECO:0000256" key="5">
    <source>
        <dbReference type="ARBA" id="ARBA00022692"/>
    </source>
</evidence>
<keyword evidence="11" id="KW-1185">Reference proteome</keyword>
<evidence type="ECO:0000313" key="11">
    <source>
        <dbReference type="Proteomes" id="UP001370490"/>
    </source>
</evidence>
<dbReference type="PANTHER" id="PTHR31038:SF10">
    <property type="entry name" value="OS04G0524400 PROTEIN"/>
    <property type="match status" value="1"/>
</dbReference>
<evidence type="ECO:0000256" key="3">
    <source>
        <dbReference type="ARBA" id="ARBA00022528"/>
    </source>
</evidence>
<keyword evidence="4" id="KW-0934">Plastid</keyword>
<keyword evidence="6" id="KW-0809">Transit peptide</keyword>
<feature type="compositionally biased region" description="Acidic residues" evidence="9">
    <location>
        <begin position="52"/>
        <end position="65"/>
    </location>
</feature>
<dbReference type="InterPro" id="IPR021825">
    <property type="entry name" value="RETICULATA-related"/>
</dbReference>
<dbReference type="EMBL" id="JBAMMX010000007">
    <property type="protein sequence ID" value="KAK6936150.1"/>
    <property type="molecule type" value="Genomic_DNA"/>
</dbReference>
<dbReference type="Pfam" id="PF11891">
    <property type="entry name" value="RETICULATA-like"/>
    <property type="match status" value="2"/>
</dbReference>
<name>A0AAN8ZJ52_9MAGN</name>
<keyword evidence="7" id="KW-1133">Transmembrane helix</keyword>
<keyword evidence="5" id="KW-0812">Transmembrane</keyword>
<evidence type="ECO:0000313" key="10">
    <source>
        <dbReference type="EMBL" id="KAK6936150.1"/>
    </source>
</evidence>
<evidence type="ECO:0000256" key="6">
    <source>
        <dbReference type="ARBA" id="ARBA00022946"/>
    </source>
</evidence>
<evidence type="ECO:0000256" key="8">
    <source>
        <dbReference type="ARBA" id="ARBA00023136"/>
    </source>
</evidence>
<feature type="non-terminal residue" evidence="10">
    <location>
        <position position="1"/>
    </location>
</feature>
<keyword evidence="3" id="KW-0150">Chloroplast</keyword>
<feature type="compositionally biased region" description="Gly residues" evidence="9">
    <location>
        <begin position="40"/>
        <end position="51"/>
    </location>
</feature>
<evidence type="ECO:0000256" key="9">
    <source>
        <dbReference type="SAM" id="MobiDB-lite"/>
    </source>
</evidence>
<proteinExistence type="inferred from homology"/>
<sequence>VLKSPSIDNLTKTRFKSFCAKSSGGEGDAKLGSGNGGGIGFNGNYPTGGGGGDDDDDREGEDADEAEFGPVMKFEEVMEEMKRRGAALPLDMLEAAKTVGFLKVILLRYLDLQGSGWPLGFAMKYFSMLRNRMLADPSFLFKVGTEVCHALLYVLVLAQKRGKEFWTEFELYAADLLVGVVVDIALVAMLAPYARIGKPSVSRGFLGQVQRACAALPSSLKIHSGILSIFAITIHAGCKCKLIRLRKLLQESNNVFEAERSGCKFSTKQRVATYFYEGVMYGAVGFVWYHRARDCKFNHDCQKVGRRDQVGVFLVVSSNTRCQIINGPERVVEASLLAKKIPPVAMAFTVGVRFANNIYGGMQFVEWAKLSGVQ</sequence>
<dbReference type="AlphaFoldDB" id="A0AAN8ZJ52"/>
<dbReference type="GO" id="GO:0009706">
    <property type="term" value="C:chloroplast inner membrane"/>
    <property type="evidence" value="ECO:0007669"/>
    <property type="project" value="TreeGrafter"/>
</dbReference>
<dbReference type="PANTHER" id="PTHR31038">
    <property type="entry name" value="EXPRESSED PROTEIN-RELATED"/>
    <property type="match status" value="1"/>
</dbReference>
<accession>A0AAN8ZJ52</accession>
<comment type="caution">
    <text evidence="10">The sequence shown here is derived from an EMBL/GenBank/DDBJ whole genome shotgun (WGS) entry which is preliminary data.</text>
</comment>
<comment type="subcellular location">
    <subcellularLocation>
        <location evidence="1">Plastid</location>
        <location evidence="1">Chloroplast membrane</location>
        <topology evidence="1">Multi-pass membrane protein</topology>
    </subcellularLocation>
</comment>
<organism evidence="10 11">
    <name type="scientific">Dillenia turbinata</name>
    <dbReference type="NCBI Taxonomy" id="194707"/>
    <lineage>
        <taxon>Eukaryota</taxon>
        <taxon>Viridiplantae</taxon>
        <taxon>Streptophyta</taxon>
        <taxon>Embryophyta</taxon>
        <taxon>Tracheophyta</taxon>
        <taxon>Spermatophyta</taxon>
        <taxon>Magnoliopsida</taxon>
        <taxon>eudicotyledons</taxon>
        <taxon>Gunneridae</taxon>
        <taxon>Pentapetalae</taxon>
        <taxon>Dilleniales</taxon>
        <taxon>Dilleniaceae</taxon>
        <taxon>Dillenia</taxon>
    </lineage>
</organism>
<evidence type="ECO:0000256" key="1">
    <source>
        <dbReference type="ARBA" id="ARBA00004508"/>
    </source>
</evidence>
<comment type="similarity">
    <text evidence="2">Belongs to the RETICULATA family.</text>
</comment>
<feature type="region of interest" description="Disordered" evidence="9">
    <location>
        <begin position="40"/>
        <end position="65"/>
    </location>
</feature>
<evidence type="ECO:0000256" key="4">
    <source>
        <dbReference type="ARBA" id="ARBA00022640"/>
    </source>
</evidence>
<protein>
    <submittedName>
        <fullName evidence="10">Protein RETICULATA-related</fullName>
    </submittedName>
</protein>